<dbReference type="GO" id="GO:0005886">
    <property type="term" value="C:plasma membrane"/>
    <property type="evidence" value="ECO:0007669"/>
    <property type="project" value="UniProtKB-SubCell"/>
</dbReference>
<evidence type="ECO:0000256" key="7">
    <source>
        <dbReference type="ARBA" id="ARBA00022729"/>
    </source>
</evidence>
<dbReference type="Pfam" id="PF13855">
    <property type="entry name" value="LRR_8"/>
    <property type="match status" value="4"/>
</dbReference>
<dbReference type="FunFam" id="3.80.10.10:FF:000355">
    <property type="entry name" value="Toll-like receptor Tollo"/>
    <property type="match status" value="1"/>
</dbReference>
<evidence type="ECO:0000256" key="13">
    <source>
        <dbReference type="ARBA" id="ARBA00023170"/>
    </source>
</evidence>
<dbReference type="GO" id="GO:0005615">
    <property type="term" value="C:extracellular space"/>
    <property type="evidence" value="ECO:0007669"/>
    <property type="project" value="TreeGrafter"/>
</dbReference>
<keyword evidence="6 15" id="KW-0812">Transmembrane</keyword>
<evidence type="ECO:0000259" key="17">
    <source>
        <dbReference type="PROSITE" id="PS50104"/>
    </source>
</evidence>
<dbReference type="GO" id="GO:0009653">
    <property type="term" value="P:anatomical structure morphogenesis"/>
    <property type="evidence" value="ECO:0007669"/>
    <property type="project" value="UniProtKB-ARBA"/>
</dbReference>
<dbReference type="Pfam" id="PF01582">
    <property type="entry name" value="TIR"/>
    <property type="match status" value="1"/>
</dbReference>
<evidence type="ECO:0000256" key="14">
    <source>
        <dbReference type="SAM" id="MobiDB-lite"/>
    </source>
</evidence>
<evidence type="ECO:0000256" key="8">
    <source>
        <dbReference type="ARBA" id="ARBA00022737"/>
    </source>
</evidence>
<evidence type="ECO:0000256" key="15">
    <source>
        <dbReference type="SAM" id="Phobius"/>
    </source>
</evidence>
<evidence type="ECO:0000256" key="9">
    <source>
        <dbReference type="ARBA" id="ARBA00022989"/>
    </source>
</evidence>
<evidence type="ECO:0000256" key="4">
    <source>
        <dbReference type="ARBA" id="ARBA00022475"/>
    </source>
</evidence>
<keyword evidence="5" id="KW-0433">Leucine-rich repeat</keyword>
<evidence type="ECO:0000256" key="3">
    <source>
        <dbReference type="ARBA" id="ARBA00009634"/>
    </source>
</evidence>
<evidence type="ECO:0000313" key="18">
    <source>
        <dbReference type="EMBL" id="CAG9809067.1"/>
    </source>
</evidence>
<feature type="compositionally biased region" description="Low complexity" evidence="14">
    <location>
        <begin position="1282"/>
        <end position="1312"/>
    </location>
</feature>
<dbReference type="FunFam" id="3.80.10.10:FF:001438">
    <property type="entry name" value="Uncharacterized protein"/>
    <property type="match status" value="1"/>
</dbReference>
<dbReference type="SUPFAM" id="SSF52200">
    <property type="entry name" value="Toll/Interleukin receptor TIR domain"/>
    <property type="match status" value="1"/>
</dbReference>
<proteinExistence type="inferred from homology"/>
<dbReference type="OrthoDB" id="2015831at2759"/>
<feature type="region of interest" description="Disordered" evidence="14">
    <location>
        <begin position="1248"/>
        <end position="1315"/>
    </location>
</feature>
<dbReference type="EMBL" id="OU895879">
    <property type="protein sequence ID" value="CAG9809067.1"/>
    <property type="molecule type" value="Genomic_DNA"/>
</dbReference>
<evidence type="ECO:0000313" key="19">
    <source>
        <dbReference type="Proteomes" id="UP001153620"/>
    </source>
</evidence>
<dbReference type="Proteomes" id="UP001153620">
    <property type="component" value="Chromosome 3"/>
</dbReference>
<evidence type="ECO:0000256" key="10">
    <source>
        <dbReference type="ARBA" id="ARBA00023027"/>
    </source>
</evidence>
<comment type="similarity">
    <text evidence="3">Belongs to the Toll-like receptor family.</text>
</comment>
<dbReference type="SUPFAM" id="SSF52058">
    <property type="entry name" value="L domain-like"/>
    <property type="match status" value="4"/>
</dbReference>
<dbReference type="InterPro" id="IPR000157">
    <property type="entry name" value="TIR_dom"/>
</dbReference>
<dbReference type="GO" id="GO:0010556">
    <property type="term" value="P:regulation of macromolecule biosynthetic process"/>
    <property type="evidence" value="ECO:0007669"/>
    <property type="project" value="UniProtKB-ARBA"/>
</dbReference>
<keyword evidence="10" id="KW-0520">NAD</keyword>
<dbReference type="Gene3D" id="3.80.10.10">
    <property type="entry name" value="Ribonuclease Inhibitor"/>
    <property type="match status" value="7"/>
</dbReference>
<dbReference type="PANTHER" id="PTHR24373:SF370">
    <property type="entry name" value="FISH-LIPS, ISOFORM E"/>
    <property type="match status" value="1"/>
</dbReference>
<reference evidence="18" key="2">
    <citation type="submission" date="2022-10" db="EMBL/GenBank/DDBJ databases">
        <authorList>
            <consortium name="ENA_rothamsted_submissions"/>
            <consortium name="culmorum"/>
            <person name="King R."/>
        </authorList>
    </citation>
    <scope>NUCLEOTIDE SEQUENCE</scope>
</reference>
<organism evidence="18 19">
    <name type="scientific">Chironomus riparius</name>
    <dbReference type="NCBI Taxonomy" id="315576"/>
    <lineage>
        <taxon>Eukaryota</taxon>
        <taxon>Metazoa</taxon>
        <taxon>Ecdysozoa</taxon>
        <taxon>Arthropoda</taxon>
        <taxon>Hexapoda</taxon>
        <taxon>Insecta</taxon>
        <taxon>Pterygota</taxon>
        <taxon>Neoptera</taxon>
        <taxon>Endopterygota</taxon>
        <taxon>Diptera</taxon>
        <taxon>Nematocera</taxon>
        <taxon>Chironomoidea</taxon>
        <taxon>Chironomidae</taxon>
        <taxon>Chironominae</taxon>
        <taxon>Chironomus</taxon>
    </lineage>
</organism>
<evidence type="ECO:0000256" key="2">
    <source>
        <dbReference type="ARBA" id="ARBA00004479"/>
    </source>
</evidence>
<dbReference type="InterPro" id="IPR026906">
    <property type="entry name" value="LRR_5"/>
</dbReference>
<keyword evidence="12" id="KW-1015">Disulfide bond</keyword>
<dbReference type="FunFam" id="3.80.10.10:FF:001164">
    <property type="entry name" value="GH01279p"/>
    <property type="match status" value="1"/>
</dbReference>
<dbReference type="SMART" id="SM00364">
    <property type="entry name" value="LRR_BAC"/>
    <property type="match status" value="7"/>
</dbReference>
<keyword evidence="19" id="KW-1185">Reference proteome</keyword>
<keyword evidence="8" id="KW-0677">Repeat</keyword>
<feature type="signal peptide" evidence="16">
    <location>
        <begin position="1"/>
        <end position="21"/>
    </location>
</feature>
<keyword evidence="7 16" id="KW-0732">Signal</keyword>
<dbReference type="SMART" id="SM00369">
    <property type="entry name" value="LRR_TYP"/>
    <property type="match status" value="22"/>
</dbReference>
<dbReference type="InterPro" id="IPR050328">
    <property type="entry name" value="Dev_Immune_Receptor"/>
</dbReference>
<sequence length="1389" mass="159484">MQPSKILLILTTIVSVIITNSNNNVIANQLNDCKWEYNRVTKHTKCFVRTLDPTHNPELLQGAQGSGSGKLDIVCDQSILLESQLPKDLFRDITSVNELTLDSCKILKIPEHSFNGLYGLKKLTISTKNSEWGVIKSLELNENAMNGLKQLTTLELTDSNIRVIPDGFYCPLNNLQVLNLTHNRIRSTENLGFLSGDECSNGNSALKEIHTLDLSWNELRVIPDNWAVSKLRRLSHLNLQHNNISELSSETLSGLLALRTLNISYNHIDQIPNEMFHNSKELREIHLQNNELYELPPGLFHQLAQLLILDLSQNQFTSHYINSETFAKLIRLRILNLSHNALTRIDSKTFNDLHILQVLNLRNNSIGYIDENAFGSLYNLYELNLAENRLHTLSDKLFDGLKVLTKLTLNNNLISVVEPSVFEKCPNLRELDLSSNQLQDVPDALKLLSDLRTLDLGENQITKFRPGCFKNLIQLNGLRLIDNQIENITKGMFDDLPQLSVLNMAKNRIQSVERGSFDTNKQIEAIRLDGNFVSDINGVFSQLSSLLWLNMAENHLVWFDYAFVPKNLKWLDIHGNYIETLGNYYKLQEEIRIKTLDASHNRITEVGPMNVPNSVELLFINNNHITKIHANTFIDKVNLTRVDMYANALRKLQMHQLRIAPSKASSETQVLPEFYLGGNPFECDCSMEWLQRINNFTSRQHPKIMDLQVIECVMPHKRGLPIRPVETLDISEFVCPYQSHCFALCNCCDKSDCECDMTCPQNCSCYHDQAWASNMVDCGNHNSQFLPRLIPADVTEMYLDGNNYPELDVAQFRQHSKLRQLYLNASKIEIIRNRTFFGLSTLQTLHLNDNKLQKLYGYEFEQLIRLKELNLHNNQLSYIGNQTFIHLRSLQILRIDGNQLTNAWLWQLLPSLSNNGMEQKLQKLTMGRNPWSCRCRFLQEMTQFVADNAVIIQDAQDIYCVDENAQRELDFNSTSVCSDFYLSSSSSGIAQFILFNEYIPLLITLLTTICLLIIFIILFIFREPLKLWFFSHYGFFGPPCDDPEKLYDAVIFHSPKDIEYVVKHIANEFECGRPPNLRLCLQYRDLNEDASYIQLYETACASRKIVILLTRNFLQTEWARFDLRRAVHEALRGRQYKLIVIEDPDAIHDAENDIELMPYLKASGVIRIRRNDRNFIDKMKYAMPMEVAYRGGGNNYTLEHQHHMTMPAYMSQHHVPMTQPRNSKTSYPNCTATMNGVIMYHNQRQAPPPAYCPELDETNYSSATTASPSPHPSRQNILTSDVPQASVSQPQQQNLVSKQNNNQQQQQQHSNQRPLSEHIYSSIDSDYSTLDCENQLLQPQVQTPQHQYQSSSDSTTALHRPNVLNTATWRTVNGSIPNGQQPHVQAYLV</sequence>
<accession>A0A9N9WYP3</accession>
<evidence type="ECO:0000256" key="5">
    <source>
        <dbReference type="ARBA" id="ARBA00022614"/>
    </source>
</evidence>
<dbReference type="Gene3D" id="3.40.50.10140">
    <property type="entry name" value="Toll/interleukin-1 receptor homology (TIR) domain"/>
    <property type="match status" value="1"/>
</dbReference>
<dbReference type="SMART" id="SM00365">
    <property type="entry name" value="LRR_SD22"/>
    <property type="match status" value="6"/>
</dbReference>
<evidence type="ECO:0000256" key="1">
    <source>
        <dbReference type="ARBA" id="ARBA00004162"/>
    </source>
</evidence>
<dbReference type="PROSITE" id="PS50104">
    <property type="entry name" value="TIR"/>
    <property type="match status" value="1"/>
</dbReference>
<feature type="domain" description="TIR" evidence="17">
    <location>
        <begin position="1045"/>
        <end position="1183"/>
    </location>
</feature>
<dbReference type="Pfam" id="PF13306">
    <property type="entry name" value="LRR_5"/>
    <property type="match status" value="1"/>
</dbReference>
<keyword evidence="9 15" id="KW-1133">Transmembrane helix</keyword>
<dbReference type="InterPro" id="IPR032675">
    <property type="entry name" value="LRR_dom_sf"/>
</dbReference>
<dbReference type="SMART" id="SM00082">
    <property type="entry name" value="LRRCT"/>
    <property type="match status" value="2"/>
</dbReference>
<protein>
    <recommendedName>
        <fullName evidence="17">TIR domain-containing protein</fullName>
    </recommendedName>
</protein>
<dbReference type="InterPro" id="IPR035897">
    <property type="entry name" value="Toll_tir_struct_dom_sf"/>
</dbReference>
<name>A0A9N9WYP3_9DIPT</name>
<feature type="chain" id="PRO_5040343962" description="TIR domain-containing protein" evidence="16">
    <location>
        <begin position="22"/>
        <end position="1389"/>
    </location>
</feature>
<evidence type="ECO:0000256" key="6">
    <source>
        <dbReference type="ARBA" id="ARBA00022692"/>
    </source>
</evidence>
<keyword evidence="13" id="KW-0675">Receptor</keyword>
<dbReference type="GO" id="GO:0048666">
    <property type="term" value="P:neuron development"/>
    <property type="evidence" value="ECO:0007669"/>
    <property type="project" value="UniProtKB-ARBA"/>
</dbReference>
<dbReference type="GO" id="GO:0031012">
    <property type="term" value="C:extracellular matrix"/>
    <property type="evidence" value="ECO:0007669"/>
    <property type="project" value="TreeGrafter"/>
</dbReference>
<evidence type="ECO:0000256" key="11">
    <source>
        <dbReference type="ARBA" id="ARBA00023136"/>
    </source>
</evidence>
<dbReference type="PANTHER" id="PTHR24373">
    <property type="entry name" value="SLIT RELATED LEUCINE-RICH REPEAT NEURONAL PROTEIN"/>
    <property type="match status" value="1"/>
</dbReference>
<keyword evidence="4" id="KW-1003">Cell membrane</keyword>
<dbReference type="InterPro" id="IPR001611">
    <property type="entry name" value="Leu-rich_rpt"/>
</dbReference>
<gene>
    <name evidence="18" type="ORF">CHIRRI_LOCUS11899</name>
</gene>
<dbReference type="InterPro" id="IPR000483">
    <property type="entry name" value="Cys-rich_flank_reg_C"/>
</dbReference>
<reference evidence="18" key="1">
    <citation type="submission" date="2022-01" db="EMBL/GenBank/DDBJ databases">
        <authorList>
            <person name="King R."/>
        </authorList>
    </citation>
    <scope>NUCLEOTIDE SEQUENCE</scope>
</reference>
<evidence type="ECO:0000256" key="16">
    <source>
        <dbReference type="SAM" id="SignalP"/>
    </source>
</evidence>
<keyword evidence="11 15" id="KW-0472">Membrane</keyword>
<dbReference type="PROSITE" id="PS51450">
    <property type="entry name" value="LRR"/>
    <property type="match status" value="8"/>
</dbReference>
<dbReference type="SMART" id="SM00255">
    <property type="entry name" value="TIR"/>
    <property type="match status" value="1"/>
</dbReference>
<comment type="subcellular location">
    <subcellularLocation>
        <location evidence="1">Cell membrane</location>
        <topology evidence="1">Single-pass membrane protein</topology>
    </subcellularLocation>
    <subcellularLocation>
        <location evidence="2">Membrane</location>
        <topology evidence="2">Single-pass type I membrane protein</topology>
    </subcellularLocation>
</comment>
<evidence type="ECO:0000256" key="12">
    <source>
        <dbReference type="ARBA" id="ARBA00023157"/>
    </source>
</evidence>
<dbReference type="GO" id="GO:0007165">
    <property type="term" value="P:signal transduction"/>
    <property type="evidence" value="ECO:0007669"/>
    <property type="project" value="InterPro"/>
</dbReference>
<dbReference type="InterPro" id="IPR003591">
    <property type="entry name" value="Leu-rich_rpt_typical-subtyp"/>
</dbReference>
<feature type="transmembrane region" description="Helical" evidence="15">
    <location>
        <begin position="998"/>
        <end position="1021"/>
    </location>
</feature>